<feature type="region of interest" description="Disordered" evidence="1">
    <location>
        <begin position="1"/>
        <end position="36"/>
    </location>
</feature>
<dbReference type="Proteomes" id="UP000829196">
    <property type="component" value="Unassembled WGS sequence"/>
</dbReference>
<proteinExistence type="predicted"/>
<name>A0A8T3A3E8_DENNO</name>
<dbReference type="AlphaFoldDB" id="A0A8T3A3E8"/>
<evidence type="ECO:0000313" key="3">
    <source>
        <dbReference type="Proteomes" id="UP000829196"/>
    </source>
</evidence>
<accession>A0A8T3A3E8</accession>
<comment type="caution">
    <text evidence="2">The sequence shown here is derived from an EMBL/GenBank/DDBJ whole genome shotgun (WGS) entry which is preliminary data.</text>
</comment>
<dbReference type="EMBL" id="JAGYWB010000019">
    <property type="protein sequence ID" value="KAI0488721.1"/>
    <property type="molecule type" value="Genomic_DNA"/>
</dbReference>
<organism evidence="2 3">
    <name type="scientific">Dendrobium nobile</name>
    <name type="common">Orchid</name>
    <dbReference type="NCBI Taxonomy" id="94219"/>
    <lineage>
        <taxon>Eukaryota</taxon>
        <taxon>Viridiplantae</taxon>
        <taxon>Streptophyta</taxon>
        <taxon>Embryophyta</taxon>
        <taxon>Tracheophyta</taxon>
        <taxon>Spermatophyta</taxon>
        <taxon>Magnoliopsida</taxon>
        <taxon>Liliopsida</taxon>
        <taxon>Asparagales</taxon>
        <taxon>Orchidaceae</taxon>
        <taxon>Epidendroideae</taxon>
        <taxon>Malaxideae</taxon>
        <taxon>Dendrobiinae</taxon>
        <taxon>Dendrobium</taxon>
    </lineage>
</organism>
<protein>
    <submittedName>
        <fullName evidence="2">Uncharacterized protein</fullName>
    </submittedName>
</protein>
<sequence length="148" mass="16968">MKEIASKKKQENYNPKSQTTKEIKDSKEAKTTIQTKTKWKKSHKGLRLLKLICTIQVKSMRGTKIRAKPLDAKKTVQEVAEDQHSSSSFQNFSQATEEGKIGIIGRILSKNRQNSNSCSRFCNQHQNRAQTKEVIIFSSHEFCGKQHF</sequence>
<dbReference type="SMR" id="A0A8T3A3E8"/>
<feature type="compositionally biased region" description="Basic and acidic residues" evidence="1">
    <location>
        <begin position="1"/>
        <end position="11"/>
    </location>
</feature>
<keyword evidence="3" id="KW-1185">Reference proteome</keyword>
<gene>
    <name evidence="2" type="ORF">KFK09_028560</name>
</gene>
<feature type="compositionally biased region" description="Basic and acidic residues" evidence="1">
    <location>
        <begin position="19"/>
        <end position="30"/>
    </location>
</feature>
<evidence type="ECO:0000256" key="1">
    <source>
        <dbReference type="SAM" id="MobiDB-lite"/>
    </source>
</evidence>
<reference evidence="2" key="1">
    <citation type="journal article" date="2022" name="Front. Genet.">
        <title>Chromosome-Scale Assembly of the Dendrobium nobile Genome Provides Insights Into the Molecular Mechanism of the Biosynthesis of the Medicinal Active Ingredient of Dendrobium.</title>
        <authorList>
            <person name="Xu Q."/>
            <person name="Niu S.-C."/>
            <person name="Li K.-L."/>
            <person name="Zheng P.-J."/>
            <person name="Zhang X.-J."/>
            <person name="Jia Y."/>
            <person name="Liu Y."/>
            <person name="Niu Y.-X."/>
            <person name="Yu L.-H."/>
            <person name="Chen D.-F."/>
            <person name="Zhang G.-Q."/>
        </authorList>
    </citation>
    <scope>NUCLEOTIDE SEQUENCE</scope>
    <source>
        <tissue evidence="2">Leaf</tissue>
    </source>
</reference>
<evidence type="ECO:0000313" key="2">
    <source>
        <dbReference type="EMBL" id="KAI0488721.1"/>
    </source>
</evidence>